<dbReference type="Proteomes" id="UP000326678">
    <property type="component" value="Chromosome pGXM02"/>
</dbReference>
<organism evidence="3 4">
    <name type="scientific">Nostoc sphaeroides CCNUC1</name>
    <dbReference type="NCBI Taxonomy" id="2653204"/>
    <lineage>
        <taxon>Bacteria</taxon>
        <taxon>Bacillati</taxon>
        <taxon>Cyanobacteriota</taxon>
        <taxon>Cyanophyceae</taxon>
        <taxon>Nostocales</taxon>
        <taxon>Nostocaceae</taxon>
        <taxon>Nostoc</taxon>
    </lineage>
</organism>
<evidence type="ECO:0000256" key="2">
    <source>
        <dbReference type="SAM" id="MobiDB-lite"/>
    </source>
</evidence>
<feature type="compositionally biased region" description="Basic residues" evidence="2">
    <location>
        <begin position="274"/>
        <end position="293"/>
    </location>
</feature>
<evidence type="ECO:0000313" key="3">
    <source>
        <dbReference type="EMBL" id="QFS52567.1"/>
    </source>
</evidence>
<dbReference type="AlphaFoldDB" id="A0A5P8WI67"/>
<protein>
    <recommendedName>
        <fullName evidence="5">DUF1186 domain-containing protein</fullName>
    </recommendedName>
</protein>
<keyword evidence="4" id="KW-1185">Reference proteome</keyword>
<dbReference type="KEGG" id="nsh:GXM_10322"/>
<feature type="region of interest" description="Disordered" evidence="2">
    <location>
        <begin position="261"/>
        <end position="293"/>
    </location>
</feature>
<proteinExistence type="inferred from homology"/>
<dbReference type="RefSeq" id="WP_152592767.1">
    <property type="nucleotide sequence ID" value="NZ_CP045229.1"/>
</dbReference>
<comment type="similarity">
    <text evidence="1">Belongs to the CpcE/RpcE/PecE family.</text>
</comment>
<gene>
    <name evidence="3" type="ORF">GXM_10322</name>
</gene>
<evidence type="ECO:0008006" key="5">
    <source>
        <dbReference type="Google" id="ProtNLM"/>
    </source>
</evidence>
<dbReference type="SUPFAM" id="SSF48371">
    <property type="entry name" value="ARM repeat"/>
    <property type="match status" value="1"/>
</dbReference>
<dbReference type="EMBL" id="CP045229">
    <property type="protein sequence ID" value="QFS52567.1"/>
    <property type="molecule type" value="Genomic_DNA"/>
</dbReference>
<dbReference type="Pfam" id="PF06685">
    <property type="entry name" value="DUF1186"/>
    <property type="match status" value="1"/>
</dbReference>
<evidence type="ECO:0000256" key="1">
    <source>
        <dbReference type="ARBA" id="ARBA00009299"/>
    </source>
</evidence>
<dbReference type="InterPro" id="IPR010602">
    <property type="entry name" value="DUF1186"/>
</dbReference>
<sequence length="293" mass="33954">MQIEEILAQLENNTKEFPRLALERAIEERETITSILIEILDKLSNNLEELLEKSDYILHIHALYLLAQFREVAAYPTIIKFFSVPGDVALDLTGDIVTEDLCRILASVSGSNIEPIKQLIENPEANEYVRGAALEALLVLIAQEVITREQVIQYYAKLFSTLDKEDYYIQTTLVTNSAQLCAVELQEQIDRAFEEELVDLFFIDQEDVSTYLVVEREEALNRLRNNTKYSFLKNIILEMESWSCFQPQEREPSYNIFIPEGFSLGTSEKSKNKARDKKKMQKQSRRKNRSKKK</sequence>
<dbReference type="InterPro" id="IPR016024">
    <property type="entry name" value="ARM-type_fold"/>
</dbReference>
<evidence type="ECO:0000313" key="4">
    <source>
        <dbReference type="Proteomes" id="UP000326678"/>
    </source>
</evidence>
<name>A0A5P8WI67_9NOSO</name>
<accession>A0A5P8WI67</accession>
<reference evidence="3 4" key="1">
    <citation type="submission" date="2019-10" db="EMBL/GenBank/DDBJ databases">
        <title>Genomic and transcriptomic insights into the perfect genentic adaptation of a filamentous nitrogen-fixing cyanobacterium to rice fields.</title>
        <authorList>
            <person name="Chen Z."/>
        </authorList>
    </citation>
    <scope>NUCLEOTIDE SEQUENCE [LARGE SCALE GENOMIC DNA]</scope>
    <source>
        <strain evidence="3">CCNUC1</strain>
    </source>
</reference>